<dbReference type="PANTHER" id="PTHR43768">
    <property type="entry name" value="TREHALOSE 6-PHOSPHATE PHOSPHATASE"/>
    <property type="match status" value="1"/>
</dbReference>
<dbReference type="SUPFAM" id="SSF56784">
    <property type="entry name" value="HAD-like"/>
    <property type="match status" value="1"/>
</dbReference>
<keyword evidence="10" id="KW-1185">Reference proteome</keyword>
<organism evidence="9 10">
    <name type="scientific">Rehmannia glutinosa</name>
    <name type="common">Chinese foxglove</name>
    <dbReference type="NCBI Taxonomy" id="99300"/>
    <lineage>
        <taxon>Eukaryota</taxon>
        <taxon>Viridiplantae</taxon>
        <taxon>Streptophyta</taxon>
        <taxon>Embryophyta</taxon>
        <taxon>Tracheophyta</taxon>
        <taxon>Spermatophyta</taxon>
        <taxon>Magnoliopsida</taxon>
        <taxon>eudicotyledons</taxon>
        <taxon>Gunneridae</taxon>
        <taxon>Pentapetalae</taxon>
        <taxon>asterids</taxon>
        <taxon>lamiids</taxon>
        <taxon>Lamiales</taxon>
        <taxon>Orobanchaceae</taxon>
        <taxon>Rehmannieae</taxon>
        <taxon>Rehmannia</taxon>
    </lineage>
</organism>
<dbReference type="Gene3D" id="3.40.50.1000">
    <property type="entry name" value="HAD superfamily/HAD-like"/>
    <property type="match status" value="1"/>
</dbReference>
<name>A0ABR0XFM3_REHGL</name>
<dbReference type="InterPro" id="IPR023214">
    <property type="entry name" value="HAD_sf"/>
</dbReference>
<dbReference type="CDD" id="cd01627">
    <property type="entry name" value="HAD_TPP"/>
    <property type="match status" value="1"/>
</dbReference>
<dbReference type="EMBL" id="JABTTQ020000004">
    <property type="protein sequence ID" value="KAK6158014.1"/>
    <property type="molecule type" value="Genomic_DNA"/>
</dbReference>
<comment type="pathway">
    <text evidence="3 7">Glycan biosynthesis; trehalose biosynthesis.</text>
</comment>
<dbReference type="NCBIfam" id="TIGR01484">
    <property type="entry name" value="HAD-SF-IIB"/>
    <property type="match status" value="1"/>
</dbReference>
<dbReference type="NCBIfam" id="TIGR00685">
    <property type="entry name" value="T6PP"/>
    <property type="match status" value="1"/>
</dbReference>
<comment type="function">
    <text evidence="6">Removes the phosphate from trehalose 6-phosphate to produce free trehalose. Trehalose accumulation in plant may improve abiotic stress tolerance.</text>
</comment>
<dbReference type="EC" id="3.1.3.12" evidence="7"/>
<dbReference type="Gene3D" id="3.30.70.1020">
    <property type="entry name" value="Trehalose-6-phosphate phosphatase related protein, domain 2"/>
    <property type="match status" value="1"/>
</dbReference>
<dbReference type="Proteomes" id="UP001318860">
    <property type="component" value="Unassembled WGS sequence"/>
</dbReference>
<feature type="region of interest" description="Disordered" evidence="8">
    <location>
        <begin position="33"/>
        <end position="54"/>
    </location>
</feature>
<evidence type="ECO:0000256" key="8">
    <source>
        <dbReference type="SAM" id="MobiDB-lite"/>
    </source>
</evidence>
<dbReference type="InterPro" id="IPR044651">
    <property type="entry name" value="OTSB-like"/>
</dbReference>
<proteinExistence type="inferred from homology"/>
<gene>
    <name evidence="9" type="ORF">DH2020_005328</name>
</gene>
<evidence type="ECO:0000313" key="9">
    <source>
        <dbReference type="EMBL" id="KAK6158014.1"/>
    </source>
</evidence>
<comment type="similarity">
    <text evidence="4 7">Belongs to the trehalose phosphatase family.</text>
</comment>
<evidence type="ECO:0000256" key="5">
    <source>
        <dbReference type="ARBA" id="ARBA00022801"/>
    </source>
</evidence>
<dbReference type="Pfam" id="PF02358">
    <property type="entry name" value="Trehalose_PPase"/>
    <property type="match status" value="1"/>
</dbReference>
<dbReference type="PANTHER" id="PTHR43768:SF17">
    <property type="entry name" value="TREHALOSE-PHOSPHATE PHOSPHATASE F-RELATED"/>
    <property type="match status" value="1"/>
</dbReference>
<sequence length="425" mass="48144">MDLKSTKASPVLADPAPINKSRLGIHSSLLSYSQSGPSFSTSIPTRKKPGKLDDVRSNGWLDAMKSSSPPRKKILKDFNSAEVVSDEAEIAYLSWMIRYPSALNSFQTIVDRARNRKLVVFLDYDGTLSPIVDDPDRAFMSDDMRSVLKSVAKHFPTAIISGRSRDKVFELVGLTELYYAGSHGMDIIFPAKNMLSKNQLNCLKSTDQKGKEVNLFQPASEFLPMIDEVFRNLVEITKDIQGAKVENHKFCASVHYRNVDENSWPVIAQYVHDILKDYPRLRLTHGRKVLEVRPVIDWDKGKAVEFLLESLGFSNRRDVLPIYIGDDRTDEDAFKVLRKKNRGYGILVSTVPKESNAFFSLRDTSEVRILIDRYLVSSYVSLKSGETRFENCLQVQDFLESLVIMAQEDGKRDERSSEACGYDTD</sequence>
<reference evidence="9 10" key="1">
    <citation type="journal article" date="2021" name="Comput. Struct. Biotechnol. J.">
        <title>De novo genome assembly of the potent medicinal plant Rehmannia glutinosa using nanopore technology.</title>
        <authorList>
            <person name="Ma L."/>
            <person name="Dong C."/>
            <person name="Song C."/>
            <person name="Wang X."/>
            <person name="Zheng X."/>
            <person name="Niu Y."/>
            <person name="Chen S."/>
            <person name="Feng W."/>
        </authorList>
    </citation>
    <scope>NUCLEOTIDE SEQUENCE [LARGE SCALE GENOMIC DNA]</scope>
    <source>
        <strain evidence="9">DH-2019</strain>
    </source>
</reference>
<comment type="catalytic activity">
    <reaction evidence="1 7">
        <text>alpha,alpha-trehalose 6-phosphate + H2O = alpha,alpha-trehalose + phosphate</text>
        <dbReference type="Rhea" id="RHEA:23420"/>
        <dbReference type="ChEBI" id="CHEBI:15377"/>
        <dbReference type="ChEBI" id="CHEBI:16551"/>
        <dbReference type="ChEBI" id="CHEBI:43474"/>
        <dbReference type="ChEBI" id="CHEBI:58429"/>
        <dbReference type="EC" id="3.1.3.12"/>
    </reaction>
</comment>
<dbReference type="InterPro" id="IPR006379">
    <property type="entry name" value="HAD-SF_hydro_IIB"/>
</dbReference>
<keyword evidence="5 7" id="KW-0378">Hydrolase</keyword>
<comment type="cofactor">
    <cofactor evidence="2 7">
        <name>a divalent metal cation</name>
        <dbReference type="ChEBI" id="CHEBI:60240"/>
    </cofactor>
</comment>
<evidence type="ECO:0000256" key="4">
    <source>
        <dbReference type="ARBA" id="ARBA00008770"/>
    </source>
</evidence>
<protein>
    <recommendedName>
        <fullName evidence="7">Trehalose 6-phosphate phosphatase</fullName>
        <ecNumber evidence="7">3.1.3.12</ecNumber>
    </recommendedName>
</protein>
<comment type="caution">
    <text evidence="9">The sequence shown here is derived from an EMBL/GenBank/DDBJ whole genome shotgun (WGS) entry which is preliminary data.</text>
</comment>
<evidence type="ECO:0000256" key="7">
    <source>
        <dbReference type="RuleBase" id="RU361117"/>
    </source>
</evidence>
<dbReference type="InterPro" id="IPR003337">
    <property type="entry name" value="Trehalose_PPase"/>
</dbReference>
<evidence type="ECO:0000256" key="2">
    <source>
        <dbReference type="ARBA" id="ARBA00001968"/>
    </source>
</evidence>
<accession>A0ABR0XFM3</accession>
<evidence type="ECO:0000256" key="1">
    <source>
        <dbReference type="ARBA" id="ARBA00000500"/>
    </source>
</evidence>
<dbReference type="InterPro" id="IPR036412">
    <property type="entry name" value="HAD-like_sf"/>
</dbReference>
<evidence type="ECO:0000256" key="6">
    <source>
        <dbReference type="ARBA" id="ARBA00025274"/>
    </source>
</evidence>
<evidence type="ECO:0000313" key="10">
    <source>
        <dbReference type="Proteomes" id="UP001318860"/>
    </source>
</evidence>
<evidence type="ECO:0000256" key="3">
    <source>
        <dbReference type="ARBA" id="ARBA00005199"/>
    </source>
</evidence>